<dbReference type="AlphaFoldDB" id="A0A4Y2E9I0"/>
<organism evidence="1 2">
    <name type="scientific">Araneus ventricosus</name>
    <name type="common">Orbweaver spider</name>
    <name type="synonym">Epeira ventricosa</name>
    <dbReference type="NCBI Taxonomy" id="182803"/>
    <lineage>
        <taxon>Eukaryota</taxon>
        <taxon>Metazoa</taxon>
        <taxon>Ecdysozoa</taxon>
        <taxon>Arthropoda</taxon>
        <taxon>Chelicerata</taxon>
        <taxon>Arachnida</taxon>
        <taxon>Araneae</taxon>
        <taxon>Araneomorphae</taxon>
        <taxon>Entelegynae</taxon>
        <taxon>Araneoidea</taxon>
        <taxon>Araneidae</taxon>
        <taxon>Araneus</taxon>
    </lineage>
</organism>
<dbReference type="PANTHER" id="PTHR31511:SF12">
    <property type="entry name" value="RHO TERMINATION FACTOR N-TERMINAL DOMAIN-CONTAINING PROTEIN"/>
    <property type="match status" value="1"/>
</dbReference>
<proteinExistence type="predicted"/>
<gene>
    <name evidence="1" type="ORF">AVEN_50348_1</name>
</gene>
<dbReference type="PANTHER" id="PTHR31511">
    <property type="entry name" value="PROTEIN CBG23764"/>
    <property type="match status" value="1"/>
</dbReference>
<accession>A0A4Y2E9I0</accession>
<evidence type="ECO:0000313" key="2">
    <source>
        <dbReference type="Proteomes" id="UP000499080"/>
    </source>
</evidence>
<protein>
    <submittedName>
        <fullName evidence="1">Uncharacterized protein</fullName>
    </submittedName>
</protein>
<name>A0A4Y2E9I0_ARAVE</name>
<comment type="caution">
    <text evidence="1">The sequence shown here is derived from an EMBL/GenBank/DDBJ whole genome shotgun (WGS) entry which is preliminary data.</text>
</comment>
<evidence type="ECO:0000313" key="1">
    <source>
        <dbReference type="EMBL" id="GBM25006.1"/>
    </source>
</evidence>
<reference evidence="1 2" key="1">
    <citation type="journal article" date="2019" name="Sci. Rep.">
        <title>Orb-weaving spider Araneus ventricosus genome elucidates the spidroin gene catalogue.</title>
        <authorList>
            <person name="Kono N."/>
            <person name="Nakamura H."/>
            <person name="Ohtoshi R."/>
            <person name="Moran D.A.P."/>
            <person name="Shinohara A."/>
            <person name="Yoshida Y."/>
            <person name="Fujiwara M."/>
            <person name="Mori M."/>
            <person name="Tomita M."/>
            <person name="Arakawa K."/>
        </authorList>
    </citation>
    <scope>NUCLEOTIDE SEQUENCE [LARGE SCALE GENOMIC DNA]</scope>
</reference>
<dbReference type="Proteomes" id="UP000499080">
    <property type="component" value="Unassembled WGS sequence"/>
</dbReference>
<dbReference type="OrthoDB" id="6436643at2759"/>
<keyword evidence="2" id="KW-1185">Reference proteome</keyword>
<dbReference type="EMBL" id="BGPR01000530">
    <property type="protein sequence ID" value="GBM25006.1"/>
    <property type="molecule type" value="Genomic_DNA"/>
</dbReference>
<sequence>MISVFSGVLAALHPVGEDPQRTSKYLPFVNELKLDTISFPRPISQIDRFENMNNVSINVFGFDGEVFPLKMESLPPGKERHVNLLLISDGEKRHYILIKNMSRLLPDLTKHNGEKFYCDFCLHRFSLKKDSEIIDSIV</sequence>